<accession>F2R862</accession>
<proteinExistence type="predicted"/>
<protein>
    <submittedName>
        <fullName evidence="1">Uncharacterized protein</fullName>
    </submittedName>
</protein>
<evidence type="ECO:0000313" key="1">
    <source>
        <dbReference type="EMBL" id="CCA58871.1"/>
    </source>
</evidence>
<dbReference type="STRING" id="953739.SVEN_5585"/>
<dbReference type="HOGENOM" id="CLU_2262379_0_0_11"/>
<dbReference type="AlphaFoldDB" id="F2R862"/>
<reference evidence="1 2" key="1">
    <citation type="journal article" date="2011" name="BMC Genomics">
        <title>Genome-wide analysis of the role of GlnR in Streptomyces venezuelae provides new insights into global nitrogen regulation in actinomycetes.</title>
        <authorList>
            <person name="Pullan S.T."/>
            <person name="Bibb M.J."/>
            <person name="Merrick M."/>
        </authorList>
    </citation>
    <scope>NUCLEOTIDE SEQUENCE [LARGE SCALE GENOMIC DNA]</scope>
    <source>
        <strain evidence="1">ATCC 10712</strain>
    </source>
</reference>
<organism evidence="1 2">
    <name type="scientific">Streptomyces venezuelae (strain ATCC 10712 / CBS 650.69 / DSM 40230 / JCM 4526 / NBRC 13096 / PD 04745)</name>
    <dbReference type="NCBI Taxonomy" id="953739"/>
    <lineage>
        <taxon>Bacteria</taxon>
        <taxon>Bacillati</taxon>
        <taxon>Actinomycetota</taxon>
        <taxon>Actinomycetes</taxon>
        <taxon>Kitasatosporales</taxon>
        <taxon>Streptomycetaceae</taxon>
        <taxon>Streptomyces</taxon>
    </lineage>
</organism>
<keyword evidence="2" id="KW-1185">Reference proteome</keyword>
<dbReference type="KEGG" id="sve:SVEN_5585"/>
<sequence>MGLSGGAAVLRAAAQRWKRLQNAPPPAPLPGRDGQPPLSRLYLGLRFHARSTSGKSLARRHQGATPCLRIPVNTLWCASRPPVAPTVHVTHIDLESYLCLASR</sequence>
<dbReference type="Proteomes" id="UP000006854">
    <property type="component" value="Chromosome"/>
</dbReference>
<name>F2R862_STRVP</name>
<dbReference type="EMBL" id="FR845719">
    <property type="protein sequence ID" value="CCA58871.1"/>
    <property type="molecule type" value="Genomic_DNA"/>
</dbReference>
<gene>
    <name evidence="1" type="ordered locus">SVEN_5585</name>
</gene>
<evidence type="ECO:0000313" key="2">
    <source>
        <dbReference type="Proteomes" id="UP000006854"/>
    </source>
</evidence>